<evidence type="ECO:0000313" key="3">
    <source>
        <dbReference type="Proteomes" id="UP000549052"/>
    </source>
</evidence>
<accession>A0A839ELG1</accession>
<keyword evidence="1" id="KW-0472">Membrane</keyword>
<evidence type="ECO:0000256" key="1">
    <source>
        <dbReference type="SAM" id="Phobius"/>
    </source>
</evidence>
<keyword evidence="1" id="KW-1133">Transmembrane helix</keyword>
<sequence length="122" mass="12888">MRRRTEIIIRYIGIGFGLGFIGTCLRIITANPVPLGPELTGLILGGVFGTMLVAALVGYFKARAVPADQLAERSFGPVRLAIIFLPMVMIAGIAIFLGTLTPNRANIPQTGANTAAQPAQKP</sequence>
<evidence type="ECO:0000313" key="2">
    <source>
        <dbReference type="EMBL" id="MBA8879702.1"/>
    </source>
</evidence>
<dbReference type="EMBL" id="JACGXN010000005">
    <property type="protein sequence ID" value="MBA8879702.1"/>
    <property type="molecule type" value="Genomic_DNA"/>
</dbReference>
<feature type="transmembrane region" description="Helical" evidence="1">
    <location>
        <begin position="7"/>
        <end position="28"/>
    </location>
</feature>
<keyword evidence="3" id="KW-1185">Reference proteome</keyword>
<dbReference type="AlphaFoldDB" id="A0A839ELG1"/>
<dbReference type="Proteomes" id="UP000549052">
    <property type="component" value="Unassembled WGS sequence"/>
</dbReference>
<organism evidence="2 3">
    <name type="scientific">Phyllobacterium myrsinacearum</name>
    <dbReference type="NCBI Taxonomy" id="28101"/>
    <lineage>
        <taxon>Bacteria</taxon>
        <taxon>Pseudomonadati</taxon>
        <taxon>Pseudomonadota</taxon>
        <taxon>Alphaproteobacteria</taxon>
        <taxon>Hyphomicrobiales</taxon>
        <taxon>Phyllobacteriaceae</taxon>
        <taxon>Phyllobacterium</taxon>
    </lineage>
</organism>
<comment type="caution">
    <text evidence="2">The sequence shown here is derived from an EMBL/GenBank/DDBJ whole genome shotgun (WGS) entry which is preliminary data.</text>
</comment>
<feature type="transmembrane region" description="Helical" evidence="1">
    <location>
        <begin position="40"/>
        <end position="60"/>
    </location>
</feature>
<proteinExistence type="predicted"/>
<reference evidence="2 3" key="1">
    <citation type="submission" date="2020-07" db="EMBL/GenBank/DDBJ databases">
        <title>Genomic Encyclopedia of Type Strains, Phase IV (KMG-V): Genome sequencing to study the core and pangenomes of soil and plant-associated prokaryotes.</title>
        <authorList>
            <person name="Whitman W."/>
        </authorList>
    </citation>
    <scope>NUCLEOTIDE SEQUENCE [LARGE SCALE GENOMIC DNA]</scope>
    <source>
        <strain evidence="2 3">AN3</strain>
    </source>
</reference>
<protein>
    <submittedName>
        <fullName evidence="2">Nitrate reductase gamma subunit</fullName>
    </submittedName>
</protein>
<gene>
    <name evidence="2" type="ORF">FHW16_003421</name>
</gene>
<keyword evidence="1" id="KW-0812">Transmembrane</keyword>
<dbReference type="RefSeq" id="WP_182550349.1">
    <property type="nucleotide sequence ID" value="NZ_JACGXN010000005.1"/>
</dbReference>
<name>A0A839ELG1_9HYPH</name>
<feature type="transmembrane region" description="Helical" evidence="1">
    <location>
        <begin position="80"/>
        <end position="100"/>
    </location>
</feature>